<sequence length="74" mass="8270">MKIDQYLESSGLTQAAFAGALGVTQSVVWQWLSGRRPVPVERCADIERVTSGAVSRKDLRPSDWHRIWPELACS</sequence>
<dbReference type="SUPFAM" id="SSF47413">
    <property type="entry name" value="lambda repressor-like DNA-binding domains"/>
    <property type="match status" value="1"/>
</dbReference>
<keyword evidence="3" id="KW-1185">Reference proteome</keyword>
<dbReference type="EMBL" id="CP021109">
    <property type="protein sequence ID" value="ARP86279.1"/>
    <property type="molecule type" value="Genomic_DNA"/>
</dbReference>
<dbReference type="PROSITE" id="PS50943">
    <property type="entry name" value="HTH_CROC1"/>
    <property type="match status" value="1"/>
</dbReference>
<dbReference type="InterPro" id="IPR010982">
    <property type="entry name" value="Lambda_DNA-bd_dom_sf"/>
</dbReference>
<evidence type="ECO:0000259" key="1">
    <source>
        <dbReference type="PROSITE" id="PS50943"/>
    </source>
</evidence>
<dbReference type="CDD" id="cd00093">
    <property type="entry name" value="HTH_XRE"/>
    <property type="match status" value="1"/>
</dbReference>
<dbReference type="SMART" id="SM00530">
    <property type="entry name" value="HTH_XRE"/>
    <property type="match status" value="1"/>
</dbReference>
<name>A0A1W6YZH5_9BORD</name>
<feature type="domain" description="HTH cro/C1-type" evidence="1">
    <location>
        <begin position="3"/>
        <end position="59"/>
    </location>
</feature>
<dbReference type="Pfam" id="PF15943">
    <property type="entry name" value="YdaS_toxin"/>
    <property type="match status" value="1"/>
</dbReference>
<dbReference type="InterPro" id="IPR001387">
    <property type="entry name" value="Cro/C1-type_HTH"/>
</dbReference>
<evidence type="ECO:0000313" key="2">
    <source>
        <dbReference type="EMBL" id="ARP86279.1"/>
    </source>
</evidence>
<gene>
    <name evidence="2" type="ORF">CAL13_08755</name>
</gene>
<dbReference type="Gene3D" id="1.10.260.40">
    <property type="entry name" value="lambda repressor-like DNA-binding domains"/>
    <property type="match status" value="1"/>
</dbReference>
<dbReference type="GO" id="GO:0003677">
    <property type="term" value="F:DNA binding"/>
    <property type="evidence" value="ECO:0007669"/>
    <property type="project" value="InterPro"/>
</dbReference>
<dbReference type="InterPro" id="IPR031856">
    <property type="entry name" value="YdaS_toxin-like"/>
</dbReference>
<reference evidence="2 3" key="1">
    <citation type="submission" date="2017-05" db="EMBL/GenBank/DDBJ databases">
        <title>Complete and WGS of Bordetella genogroups.</title>
        <authorList>
            <person name="Spilker T."/>
            <person name="LiPuma J."/>
        </authorList>
    </citation>
    <scope>NUCLEOTIDE SEQUENCE [LARGE SCALE GENOMIC DNA]</scope>
    <source>
        <strain evidence="2 3">AU17164</strain>
    </source>
</reference>
<protein>
    <recommendedName>
        <fullName evidence="1">HTH cro/C1-type domain-containing protein</fullName>
    </recommendedName>
</protein>
<dbReference type="AlphaFoldDB" id="A0A1W6YZH5"/>
<dbReference type="RefSeq" id="WP_086072116.1">
    <property type="nucleotide sequence ID" value="NZ_CP021109.1"/>
</dbReference>
<dbReference type="Proteomes" id="UP000194139">
    <property type="component" value="Chromosome"/>
</dbReference>
<proteinExistence type="predicted"/>
<evidence type="ECO:0000313" key="3">
    <source>
        <dbReference type="Proteomes" id="UP000194139"/>
    </source>
</evidence>
<accession>A0A1W6YZH5</accession>
<organism evidence="2 3">
    <name type="scientific">Bordetella genomosp. 9</name>
    <dbReference type="NCBI Taxonomy" id="1416803"/>
    <lineage>
        <taxon>Bacteria</taxon>
        <taxon>Pseudomonadati</taxon>
        <taxon>Pseudomonadota</taxon>
        <taxon>Betaproteobacteria</taxon>
        <taxon>Burkholderiales</taxon>
        <taxon>Alcaligenaceae</taxon>
        <taxon>Bordetella</taxon>
    </lineage>
</organism>